<gene>
    <name evidence="1" type="ORF">RHGRI_010645</name>
</gene>
<dbReference type="EMBL" id="JACTNZ010000004">
    <property type="protein sequence ID" value="KAG5552624.1"/>
    <property type="molecule type" value="Genomic_DNA"/>
</dbReference>
<sequence>MDQDRYPIYRRRNTQQVYIVRGQPVDNRDVVPYNTYLSRLFNCHINVEVCAGMRCVKYIHKYIYKGHDRTTLVLGQIDEIKDYLDARYIGPPEAAWRIFGHPMHEEIPTVVRLAIHFPRMHRVLFNPRESITDILARAEQEESKLTGFFEYYIANPIACPYTYQEFPQYFVWNKTQKIWTPRKRGFAIGRMYFVSPNAGERFYLCLLLSVVKGPKSFESLRTFNNVVHDTFKSACIARGLLEDGEEWVQCLQEAAIMKTGSQLWRLFSVVLTQCFPSQPYALWNKFAVHICDDLA</sequence>
<evidence type="ECO:0008006" key="3">
    <source>
        <dbReference type="Google" id="ProtNLM"/>
    </source>
</evidence>
<accession>A0AAV6KK50</accession>
<proteinExistence type="predicted"/>
<comment type="caution">
    <text evidence="1">The sequence shown here is derived from an EMBL/GenBank/DDBJ whole genome shotgun (WGS) entry which is preliminary data.</text>
</comment>
<dbReference type="PANTHER" id="PTHR10492">
    <property type="match status" value="1"/>
</dbReference>
<protein>
    <recommendedName>
        <fullName evidence="3">Helitron helicase-like domain-containing protein</fullName>
    </recommendedName>
</protein>
<name>A0AAV6KK50_9ERIC</name>
<evidence type="ECO:0000313" key="1">
    <source>
        <dbReference type="EMBL" id="KAG5552624.1"/>
    </source>
</evidence>
<organism evidence="1 2">
    <name type="scientific">Rhododendron griersonianum</name>
    <dbReference type="NCBI Taxonomy" id="479676"/>
    <lineage>
        <taxon>Eukaryota</taxon>
        <taxon>Viridiplantae</taxon>
        <taxon>Streptophyta</taxon>
        <taxon>Embryophyta</taxon>
        <taxon>Tracheophyta</taxon>
        <taxon>Spermatophyta</taxon>
        <taxon>Magnoliopsida</taxon>
        <taxon>eudicotyledons</taxon>
        <taxon>Gunneridae</taxon>
        <taxon>Pentapetalae</taxon>
        <taxon>asterids</taxon>
        <taxon>Ericales</taxon>
        <taxon>Ericaceae</taxon>
        <taxon>Ericoideae</taxon>
        <taxon>Rhodoreae</taxon>
        <taxon>Rhododendron</taxon>
    </lineage>
</organism>
<keyword evidence="2" id="KW-1185">Reference proteome</keyword>
<dbReference type="Proteomes" id="UP000823749">
    <property type="component" value="Chromosome 4"/>
</dbReference>
<evidence type="ECO:0000313" key="2">
    <source>
        <dbReference type="Proteomes" id="UP000823749"/>
    </source>
</evidence>
<reference evidence="1" key="1">
    <citation type="submission" date="2020-08" db="EMBL/GenBank/DDBJ databases">
        <title>Plant Genome Project.</title>
        <authorList>
            <person name="Zhang R.-G."/>
        </authorList>
    </citation>
    <scope>NUCLEOTIDE SEQUENCE</scope>
    <source>
        <strain evidence="1">WSP0</strain>
        <tissue evidence="1">Leaf</tissue>
    </source>
</reference>
<dbReference type="AlphaFoldDB" id="A0AAV6KK50"/>
<dbReference type="PANTHER" id="PTHR10492:SF57">
    <property type="entry name" value="ATP-DEPENDENT DNA HELICASE"/>
    <property type="match status" value="1"/>
</dbReference>